<comment type="similarity">
    <text evidence="7">Belongs to the high-potential iron-sulfur protein (HiPIP) family.</text>
</comment>
<organism evidence="10 11">
    <name type="scientific">Pararobbsia silviterrae</name>
    <dbReference type="NCBI Taxonomy" id="1792498"/>
    <lineage>
        <taxon>Bacteria</taxon>
        <taxon>Pseudomonadati</taxon>
        <taxon>Pseudomonadota</taxon>
        <taxon>Betaproteobacteria</taxon>
        <taxon>Burkholderiales</taxon>
        <taxon>Burkholderiaceae</taxon>
        <taxon>Pararobbsia</taxon>
    </lineage>
</organism>
<dbReference type="RefSeq" id="WP_121086206.1">
    <property type="nucleotide sequence ID" value="NZ_RBZU01000004.1"/>
</dbReference>
<dbReference type="OrthoDB" id="5298540at2"/>
<feature type="domain" description="High potential iron-sulfur proteins family profile" evidence="9">
    <location>
        <begin position="26"/>
        <end position="102"/>
    </location>
</feature>
<evidence type="ECO:0000313" key="10">
    <source>
        <dbReference type="EMBL" id="RKP55675.1"/>
    </source>
</evidence>
<feature type="signal peptide" evidence="8">
    <location>
        <begin position="1"/>
        <end position="22"/>
    </location>
</feature>
<comment type="caution">
    <text evidence="10">The sequence shown here is derived from an EMBL/GenBank/DDBJ whole genome shotgun (WGS) entry which is preliminary data.</text>
</comment>
<keyword evidence="2 7" id="KW-0004">4Fe-4S</keyword>
<reference evidence="10 11" key="1">
    <citation type="submission" date="2018-10" db="EMBL/GenBank/DDBJ databases">
        <title>Robbsia sp. DHC34, isolated from soil.</title>
        <authorList>
            <person name="Gao Z.-H."/>
            <person name="Qiu L.-H."/>
        </authorList>
    </citation>
    <scope>NUCLEOTIDE SEQUENCE [LARGE SCALE GENOMIC DNA]</scope>
    <source>
        <strain evidence="10 11">DHC34</strain>
    </source>
</reference>
<dbReference type="GO" id="GO:0046872">
    <property type="term" value="F:metal ion binding"/>
    <property type="evidence" value="ECO:0007669"/>
    <property type="project" value="UniProtKB-KW"/>
</dbReference>
<evidence type="ECO:0000256" key="8">
    <source>
        <dbReference type="SAM" id="SignalP"/>
    </source>
</evidence>
<dbReference type="Gene3D" id="4.10.490.10">
    <property type="entry name" value="High potential iron-sulphur protein"/>
    <property type="match status" value="1"/>
</dbReference>
<dbReference type="InterPro" id="IPR006311">
    <property type="entry name" value="TAT_signal"/>
</dbReference>
<dbReference type="AlphaFoldDB" id="A0A494XYK8"/>
<keyword evidence="4 7" id="KW-0249">Electron transport</keyword>
<dbReference type="EMBL" id="RBZU01000004">
    <property type="protein sequence ID" value="RKP55675.1"/>
    <property type="molecule type" value="Genomic_DNA"/>
</dbReference>
<dbReference type="PROSITE" id="PS51318">
    <property type="entry name" value="TAT"/>
    <property type="match status" value="1"/>
</dbReference>
<evidence type="ECO:0000256" key="1">
    <source>
        <dbReference type="ARBA" id="ARBA00022448"/>
    </source>
</evidence>
<dbReference type="GO" id="GO:0051539">
    <property type="term" value="F:4 iron, 4 sulfur cluster binding"/>
    <property type="evidence" value="ECO:0007669"/>
    <property type="project" value="UniProtKB-KW"/>
</dbReference>
<dbReference type="InterPro" id="IPR036369">
    <property type="entry name" value="HIPIP_sf"/>
</dbReference>
<dbReference type="Proteomes" id="UP000270342">
    <property type="component" value="Unassembled WGS sequence"/>
</dbReference>
<keyword evidence="11" id="KW-1185">Reference proteome</keyword>
<dbReference type="PROSITE" id="PS51373">
    <property type="entry name" value="HIPIP"/>
    <property type="match status" value="1"/>
</dbReference>
<comment type="subunit">
    <text evidence="7">Homodimer.</text>
</comment>
<dbReference type="InterPro" id="IPR000170">
    <property type="entry name" value="High_potential_FeS_prot"/>
</dbReference>
<dbReference type="Pfam" id="PF01355">
    <property type="entry name" value="HIPIP"/>
    <property type="match status" value="1"/>
</dbReference>
<accession>A0A494XYK8</accession>
<evidence type="ECO:0000256" key="7">
    <source>
        <dbReference type="RuleBase" id="RU000620"/>
    </source>
</evidence>
<sequence length="102" mass="10792">MKASRRSFMILGASAAASLAYARLARADAQRLSESDPNAKQLGYVEDASKVDKGRYSNYAAGQECSNCSLYQGQPGDDAGGCTLFGAKRVAAHGWCSSYSNL</sequence>
<keyword evidence="1 7" id="KW-0813">Transport</keyword>
<proteinExistence type="inferred from homology"/>
<evidence type="ECO:0000256" key="5">
    <source>
        <dbReference type="ARBA" id="ARBA00023004"/>
    </source>
</evidence>
<evidence type="ECO:0000313" key="11">
    <source>
        <dbReference type="Proteomes" id="UP000270342"/>
    </source>
</evidence>
<keyword evidence="5 7" id="KW-0408">Iron</keyword>
<evidence type="ECO:0000256" key="4">
    <source>
        <dbReference type="ARBA" id="ARBA00022982"/>
    </source>
</evidence>
<dbReference type="SUPFAM" id="SSF57652">
    <property type="entry name" value="HIPIP (high potential iron protein)"/>
    <property type="match status" value="1"/>
</dbReference>
<evidence type="ECO:0000256" key="6">
    <source>
        <dbReference type="ARBA" id="ARBA00023014"/>
    </source>
</evidence>
<protein>
    <recommendedName>
        <fullName evidence="7">High-potential iron-sulfur protein</fullName>
        <shortName evidence="7">HiPIP</shortName>
    </recommendedName>
</protein>
<name>A0A494XYK8_9BURK</name>
<keyword evidence="6 7" id="KW-0411">Iron-sulfur</keyword>
<keyword evidence="8" id="KW-0732">Signal</keyword>
<gene>
    <name evidence="10" type="ORF">D7S86_10610</name>
</gene>
<feature type="chain" id="PRO_5019840649" description="High-potential iron-sulfur protein" evidence="8">
    <location>
        <begin position="23"/>
        <end position="102"/>
    </location>
</feature>
<comment type="function">
    <text evidence="7">Specific class of high-redox-potential 4Fe-4S ferredoxins. Functions in anaerobic electron transport in most purple and in some other photosynthetic bacteria and in at least one genus (Paracoccus) of halophilic, denitrifying bacteria.</text>
</comment>
<evidence type="ECO:0000256" key="3">
    <source>
        <dbReference type="ARBA" id="ARBA00022723"/>
    </source>
</evidence>
<dbReference type="GO" id="GO:0019646">
    <property type="term" value="P:aerobic electron transport chain"/>
    <property type="evidence" value="ECO:0007669"/>
    <property type="project" value="InterPro"/>
</dbReference>
<evidence type="ECO:0000256" key="2">
    <source>
        <dbReference type="ARBA" id="ARBA00022485"/>
    </source>
</evidence>
<evidence type="ECO:0000259" key="9">
    <source>
        <dbReference type="PROSITE" id="PS51373"/>
    </source>
</evidence>
<keyword evidence="3 7" id="KW-0479">Metal-binding</keyword>
<dbReference type="GO" id="GO:0009055">
    <property type="term" value="F:electron transfer activity"/>
    <property type="evidence" value="ECO:0007669"/>
    <property type="project" value="InterPro"/>
</dbReference>